<accession>A0ABV4AFD2</accession>
<dbReference type="Proteomes" id="UP001562065">
    <property type="component" value="Unassembled WGS sequence"/>
</dbReference>
<organism evidence="2 3">
    <name type="scientific">Isoalcanivorax beigongshangi</name>
    <dbReference type="NCBI Taxonomy" id="3238810"/>
    <lineage>
        <taxon>Bacteria</taxon>
        <taxon>Pseudomonadati</taxon>
        <taxon>Pseudomonadota</taxon>
        <taxon>Gammaproteobacteria</taxon>
        <taxon>Oceanospirillales</taxon>
        <taxon>Alcanivoracaceae</taxon>
        <taxon>Isoalcanivorax</taxon>
    </lineage>
</organism>
<feature type="transmembrane region" description="Helical" evidence="1">
    <location>
        <begin position="225"/>
        <end position="249"/>
    </location>
</feature>
<feature type="transmembrane region" description="Helical" evidence="1">
    <location>
        <begin position="105"/>
        <end position="124"/>
    </location>
</feature>
<feature type="transmembrane region" description="Helical" evidence="1">
    <location>
        <begin position="130"/>
        <end position="149"/>
    </location>
</feature>
<gene>
    <name evidence="2" type="ORF">AB5I84_03200</name>
</gene>
<dbReference type="EMBL" id="JBGCUO010000001">
    <property type="protein sequence ID" value="MEY1661152.1"/>
    <property type="molecule type" value="Genomic_DNA"/>
</dbReference>
<keyword evidence="1" id="KW-0472">Membrane</keyword>
<sequence>METDKQSSAVKRSLADLISESSVILPGVMFFISALFGAAILRSYFTLLGQGDLLVSSLRNPALLIALGLAGALVIVSLLAFTLALPLLFRAAFNFIPSDKRGRPAAAMDAAAIFSLIVVIVTLGHQGLEVFLGLAILILSLVIIAREFVWLKSSVGGGLRIIFIVIFTFAALLFAYPLSQWLMRAGLVCHSKFLFGLAMIMLVLIPIVSSFLYTIRLNENEGRSALGVLFLSFFIPAVMVTTGALGPLLPVTVAGLLKVSPGTVEYLVKESDYPRSVMLENGFSTEVVSPSHYVLTAFSPYWVADVGILCPKEFELHKLSGGEVELAACLSVVDTSIFSPASMKAVLGRKPDPVHSDDNG</sequence>
<feature type="transmembrane region" description="Helical" evidence="1">
    <location>
        <begin position="193"/>
        <end position="213"/>
    </location>
</feature>
<feature type="transmembrane region" description="Helical" evidence="1">
    <location>
        <begin position="161"/>
        <end position="181"/>
    </location>
</feature>
<evidence type="ECO:0000256" key="1">
    <source>
        <dbReference type="SAM" id="Phobius"/>
    </source>
</evidence>
<name>A0ABV4AFD2_9GAMM</name>
<protein>
    <submittedName>
        <fullName evidence="2">Uncharacterized protein</fullName>
    </submittedName>
</protein>
<dbReference type="RefSeq" id="WP_369454398.1">
    <property type="nucleotide sequence ID" value="NZ_JBGCUO010000001.1"/>
</dbReference>
<keyword evidence="1" id="KW-0812">Transmembrane</keyword>
<keyword evidence="3" id="KW-1185">Reference proteome</keyword>
<evidence type="ECO:0000313" key="3">
    <source>
        <dbReference type="Proteomes" id="UP001562065"/>
    </source>
</evidence>
<reference evidence="2 3" key="1">
    <citation type="submission" date="2024-07" db="EMBL/GenBank/DDBJ databases">
        <authorList>
            <person name="Ren Q."/>
        </authorList>
    </citation>
    <scope>NUCLEOTIDE SEQUENCE [LARGE SCALE GENOMIC DNA]</scope>
    <source>
        <strain evidence="2 3">REN37</strain>
    </source>
</reference>
<comment type="caution">
    <text evidence="2">The sequence shown here is derived from an EMBL/GenBank/DDBJ whole genome shotgun (WGS) entry which is preliminary data.</text>
</comment>
<evidence type="ECO:0000313" key="2">
    <source>
        <dbReference type="EMBL" id="MEY1661152.1"/>
    </source>
</evidence>
<feature type="transmembrane region" description="Helical" evidence="1">
    <location>
        <begin position="65"/>
        <end position="93"/>
    </location>
</feature>
<keyword evidence="1" id="KW-1133">Transmembrane helix</keyword>
<feature type="transmembrane region" description="Helical" evidence="1">
    <location>
        <begin position="21"/>
        <end position="45"/>
    </location>
</feature>
<proteinExistence type="predicted"/>